<keyword evidence="3" id="KW-1003">Cell membrane</keyword>
<dbReference type="Pfam" id="PF19300">
    <property type="entry name" value="BPD_transp_1_N"/>
    <property type="match status" value="1"/>
</dbReference>
<dbReference type="InterPro" id="IPR045621">
    <property type="entry name" value="BPD_transp_1_N"/>
</dbReference>
<keyword evidence="10" id="KW-1185">Reference proteome</keyword>
<sequence length="305" mass="33620">MLRFAVRRLLLALAVAFTVSAIAFMLLRLSGDLATTLAGQEARAEDVERIRQQFGLDRPLILQYGDWLWRALRGDFGRSLFYPESVGALIRDRLPNTALLASLGLVIALGLSIPLGMAAALWRNSWLDRLALMLAVLGQAMPNFWFALLLVFLFGMTLGWLPISGTESFANFIMPAMALGWYATPVLMRLTRAGMVDVLAADYVRTAHAKGLPLRVVLVKHALRNAVVPVVALAAVQFGNMLSGSVVIETVFALQGIGYLAWESISRRDFPVVQGILLVVALFYVVLTLLTDLLNAWLDPRIRSR</sequence>
<feature type="domain" description="ABC transmembrane type-1" evidence="8">
    <location>
        <begin position="94"/>
        <end position="295"/>
    </location>
</feature>
<evidence type="ECO:0000256" key="2">
    <source>
        <dbReference type="ARBA" id="ARBA00022448"/>
    </source>
</evidence>
<evidence type="ECO:0000256" key="4">
    <source>
        <dbReference type="ARBA" id="ARBA00022692"/>
    </source>
</evidence>
<evidence type="ECO:0000259" key="8">
    <source>
        <dbReference type="PROSITE" id="PS50928"/>
    </source>
</evidence>
<evidence type="ECO:0000256" key="3">
    <source>
        <dbReference type="ARBA" id="ARBA00022475"/>
    </source>
</evidence>
<evidence type="ECO:0000256" key="7">
    <source>
        <dbReference type="RuleBase" id="RU363032"/>
    </source>
</evidence>
<keyword evidence="6 7" id="KW-0472">Membrane</keyword>
<dbReference type="Pfam" id="PF00528">
    <property type="entry name" value="BPD_transp_1"/>
    <property type="match status" value="1"/>
</dbReference>
<dbReference type="PROSITE" id="PS50928">
    <property type="entry name" value="ABC_TM1"/>
    <property type="match status" value="1"/>
</dbReference>
<feature type="transmembrane region" description="Helical" evidence="7">
    <location>
        <begin position="274"/>
        <end position="298"/>
    </location>
</feature>
<evidence type="ECO:0000313" key="10">
    <source>
        <dbReference type="Proteomes" id="UP000460715"/>
    </source>
</evidence>
<feature type="transmembrane region" description="Helical" evidence="7">
    <location>
        <begin position="143"/>
        <end position="163"/>
    </location>
</feature>
<evidence type="ECO:0000313" key="9">
    <source>
        <dbReference type="EMBL" id="MXP63533.1"/>
    </source>
</evidence>
<dbReference type="SUPFAM" id="SSF161098">
    <property type="entry name" value="MetI-like"/>
    <property type="match status" value="1"/>
</dbReference>
<dbReference type="AlphaFoldDB" id="A0A845B7B8"/>
<dbReference type="InterPro" id="IPR035906">
    <property type="entry name" value="MetI-like_sf"/>
</dbReference>
<comment type="similarity">
    <text evidence="7">Belongs to the binding-protein-dependent transport system permease family.</text>
</comment>
<evidence type="ECO:0000256" key="5">
    <source>
        <dbReference type="ARBA" id="ARBA00022989"/>
    </source>
</evidence>
<keyword evidence="2 7" id="KW-0813">Transport</keyword>
<dbReference type="PANTHER" id="PTHR43163">
    <property type="entry name" value="DIPEPTIDE TRANSPORT SYSTEM PERMEASE PROTEIN DPPB-RELATED"/>
    <property type="match status" value="1"/>
</dbReference>
<dbReference type="GO" id="GO:0055085">
    <property type="term" value="P:transmembrane transport"/>
    <property type="evidence" value="ECO:0007669"/>
    <property type="project" value="InterPro"/>
</dbReference>
<feature type="transmembrane region" description="Helical" evidence="7">
    <location>
        <begin position="99"/>
        <end position="122"/>
    </location>
</feature>
<dbReference type="GO" id="GO:0005886">
    <property type="term" value="C:plasma membrane"/>
    <property type="evidence" value="ECO:0007669"/>
    <property type="project" value="UniProtKB-SubCell"/>
</dbReference>
<comment type="caution">
    <text evidence="9">The sequence shown here is derived from an EMBL/GenBank/DDBJ whole genome shotgun (WGS) entry which is preliminary data.</text>
</comment>
<name>A0A845B7B8_9PROT</name>
<comment type="subcellular location">
    <subcellularLocation>
        <location evidence="1 7">Cell membrane</location>
        <topology evidence="1 7">Multi-pass membrane protein</topology>
    </subcellularLocation>
</comment>
<gene>
    <name evidence="9" type="ORF">E0493_09245</name>
</gene>
<dbReference type="EMBL" id="SNVJ01000006">
    <property type="protein sequence ID" value="MXP63533.1"/>
    <property type="molecule type" value="Genomic_DNA"/>
</dbReference>
<dbReference type="CDD" id="cd06261">
    <property type="entry name" value="TM_PBP2"/>
    <property type="match status" value="1"/>
</dbReference>
<dbReference type="PANTHER" id="PTHR43163:SF6">
    <property type="entry name" value="DIPEPTIDE TRANSPORT SYSTEM PERMEASE PROTEIN DPPB-RELATED"/>
    <property type="match status" value="1"/>
</dbReference>
<dbReference type="InterPro" id="IPR000515">
    <property type="entry name" value="MetI-like"/>
</dbReference>
<dbReference type="Gene3D" id="1.10.3720.10">
    <property type="entry name" value="MetI-like"/>
    <property type="match status" value="1"/>
</dbReference>
<dbReference type="OrthoDB" id="7834831at2"/>
<keyword evidence="4 7" id="KW-0812">Transmembrane</keyword>
<feature type="transmembrane region" description="Helical" evidence="7">
    <location>
        <begin position="169"/>
        <end position="188"/>
    </location>
</feature>
<keyword evidence="5 7" id="KW-1133">Transmembrane helix</keyword>
<proteinExistence type="inferred from homology"/>
<evidence type="ECO:0000256" key="1">
    <source>
        <dbReference type="ARBA" id="ARBA00004651"/>
    </source>
</evidence>
<protein>
    <submittedName>
        <fullName evidence="9">ABC transporter permease</fullName>
    </submittedName>
</protein>
<dbReference type="RefSeq" id="WP_160936654.1">
    <property type="nucleotide sequence ID" value="NZ_SNVJ01000006.1"/>
</dbReference>
<organism evidence="9 10">
    <name type="scientific">Teichococcus coralli</name>
    <dbReference type="NCBI Taxonomy" id="2545983"/>
    <lineage>
        <taxon>Bacteria</taxon>
        <taxon>Pseudomonadati</taxon>
        <taxon>Pseudomonadota</taxon>
        <taxon>Alphaproteobacteria</taxon>
        <taxon>Acetobacterales</taxon>
        <taxon>Roseomonadaceae</taxon>
        <taxon>Roseomonas</taxon>
    </lineage>
</organism>
<evidence type="ECO:0000256" key="6">
    <source>
        <dbReference type="ARBA" id="ARBA00023136"/>
    </source>
</evidence>
<accession>A0A845B7B8</accession>
<reference evidence="9 10" key="1">
    <citation type="submission" date="2019-03" db="EMBL/GenBank/DDBJ databases">
        <title>Roseomonas sp. a novel Roseomonas species isolated from Sea whip Gorgonian.</title>
        <authorList>
            <person name="Li F."/>
            <person name="Pan X."/>
            <person name="Huang S."/>
            <person name="Li Z."/>
            <person name="Meng B."/>
        </authorList>
    </citation>
    <scope>NUCLEOTIDE SEQUENCE [LARGE SCALE GENOMIC DNA]</scope>
    <source>
        <strain evidence="9 10">M0104</strain>
    </source>
</reference>
<dbReference type="Proteomes" id="UP000460715">
    <property type="component" value="Unassembled WGS sequence"/>
</dbReference>